<dbReference type="Proteomes" id="UP000318431">
    <property type="component" value="Unassembled WGS sequence"/>
</dbReference>
<evidence type="ECO:0000259" key="3">
    <source>
        <dbReference type="Pfam" id="PF01648"/>
    </source>
</evidence>
<comment type="caution">
    <text evidence="4">The sequence shown here is derived from an EMBL/GenBank/DDBJ whole genome shotgun (WGS) entry which is preliminary data.</text>
</comment>
<dbReference type="PANTHER" id="PTHR12215:SF10">
    <property type="entry name" value="L-AMINOADIPATE-SEMIALDEHYDE DEHYDROGENASE-PHOSPHOPANTETHEINYL TRANSFERASE"/>
    <property type="match status" value="1"/>
</dbReference>
<evidence type="ECO:0000256" key="1">
    <source>
        <dbReference type="ARBA" id="ARBA00010990"/>
    </source>
</evidence>
<dbReference type="OrthoDB" id="9808281at2"/>
<dbReference type="EMBL" id="VLLB01000003">
    <property type="protein sequence ID" value="TWI66342.1"/>
    <property type="molecule type" value="Genomic_DNA"/>
</dbReference>
<proteinExistence type="inferred from homology"/>
<dbReference type="RefSeq" id="WP_145648974.1">
    <property type="nucleotide sequence ID" value="NZ_VLLB01000003.1"/>
</dbReference>
<accession>A0A562RB91</accession>
<evidence type="ECO:0000313" key="5">
    <source>
        <dbReference type="Proteomes" id="UP000318431"/>
    </source>
</evidence>
<sequence length="197" mass="21377">MTSPRIWLADTAGLDEERLATYSGWLNPGERSRQFVRPERRVQFIAARALLRMGIGALLNVRPQSVVLGGQAGRAPWLILPDAPLPGLSVSHSGRWVACAVSTQTALGLDIELRDAERDIDALAAQAFDEATCARLATLPVDERRRAFYAAWSLQEARFKLGAPAASCIELPHEELMVVLCSAQALAVPPVLEVVAL</sequence>
<evidence type="ECO:0000313" key="4">
    <source>
        <dbReference type="EMBL" id="TWI66342.1"/>
    </source>
</evidence>
<dbReference type="GO" id="GO:0008897">
    <property type="term" value="F:holo-[acyl-carrier-protein] synthase activity"/>
    <property type="evidence" value="ECO:0007669"/>
    <property type="project" value="InterPro"/>
</dbReference>
<gene>
    <name evidence="4" type="ORF">IP91_02154</name>
</gene>
<name>A0A562RB91_9BURK</name>
<protein>
    <submittedName>
        <fullName evidence="4">4'-phosphopantetheinyl transferase</fullName>
    </submittedName>
</protein>
<dbReference type="InterPro" id="IPR008278">
    <property type="entry name" value="4-PPantetheinyl_Trfase_dom"/>
</dbReference>
<dbReference type="GO" id="GO:0005829">
    <property type="term" value="C:cytosol"/>
    <property type="evidence" value="ECO:0007669"/>
    <property type="project" value="TreeGrafter"/>
</dbReference>
<dbReference type="SUPFAM" id="SSF56214">
    <property type="entry name" value="4'-phosphopantetheinyl transferase"/>
    <property type="match status" value="2"/>
</dbReference>
<comment type="similarity">
    <text evidence="1">Belongs to the P-Pant transferase superfamily. Gsp/Sfp/HetI/AcpT family.</text>
</comment>
<feature type="domain" description="4'-phosphopantetheinyl transferase" evidence="3">
    <location>
        <begin position="107"/>
        <end position="161"/>
    </location>
</feature>
<keyword evidence="2 4" id="KW-0808">Transferase</keyword>
<dbReference type="AlphaFoldDB" id="A0A562RB91"/>
<dbReference type="GO" id="GO:0000287">
    <property type="term" value="F:magnesium ion binding"/>
    <property type="evidence" value="ECO:0007669"/>
    <property type="project" value="InterPro"/>
</dbReference>
<reference evidence="4 5" key="1">
    <citation type="journal article" date="2015" name="Stand. Genomic Sci.">
        <title>Genomic Encyclopedia of Bacterial and Archaeal Type Strains, Phase III: the genomes of soil and plant-associated and newly described type strains.</title>
        <authorList>
            <person name="Whitman W.B."/>
            <person name="Woyke T."/>
            <person name="Klenk H.P."/>
            <person name="Zhou Y."/>
            <person name="Lilburn T.G."/>
            <person name="Beck B.J."/>
            <person name="De Vos P."/>
            <person name="Vandamme P."/>
            <person name="Eisen J.A."/>
            <person name="Garrity G."/>
            <person name="Hugenholtz P."/>
            <person name="Kyrpides N.C."/>
        </authorList>
    </citation>
    <scope>NUCLEOTIDE SEQUENCE [LARGE SCALE GENOMIC DNA]</scope>
    <source>
        <strain evidence="4 5">CGMCC 1.10822</strain>
    </source>
</reference>
<dbReference type="InterPro" id="IPR037143">
    <property type="entry name" value="4-PPantetheinyl_Trfase_dom_sf"/>
</dbReference>
<dbReference type="Gene3D" id="3.90.470.20">
    <property type="entry name" value="4'-phosphopantetheinyl transferase domain"/>
    <property type="match status" value="1"/>
</dbReference>
<evidence type="ECO:0000256" key="2">
    <source>
        <dbReference type="ARBA" id="ARBA00022679"/>
    </source>
</evidence>
<dbReference type="PANTHER" id="PTHR12215">
    <property type="entry name" value="PHOSPHOPANTETHEINE TRANSFERASE"/>
    <property type="match status" value="1"/>
</dbReference>
<dbReference type="GO" id="GO:0019878">
    <property type="term" value="P:lysine biosynthetic process via aminoadipic acid"/>
    <property type="evidence" value="ECO:0007669"/>
    <property type="project" value="TreeGrafter"/>
</dbReference>
<keyword evidence="5" id="KW-1185">Reference proteome</keyword>
<organism evidence="4 5">
    <name type="scientific">Pseudoduganella lurida</name>
    <dbReference type="NCBI Taxonomy" id="1036180"/>
    <lineage>
        <taxon>Bacteria</taxon>
        <taxon>Pseudomonadati</taxon>
        <taxon>Pseudomonadota</taxon>
        <taxon>Betaproteobacteria</taxon>
        <taxon>Burkholderiales</taxon>
        <taxon>Oxalobacteraceae</taxon>
        <taxon>Telluria group</taxon>
        <taxon>Pseudoduganella</taxon>
    </lineage>
</organism>
<dbReference type="InterPro" id="IPR050559">
    <property type="entry name" value="P-Pant_transferase_sf"/>
</dbReference>
<dbReference type="Pfam" id="PF01648">
    <property type="entry name" value="ACPS"/>
    <property type="match status" value="1"/>
</dbReference>